<organism evidence="2 3">
    <name type="scientific">candidate division WOR-3 bacterium 4484_18</name>
    <dbReference type="NCBI Taxonomy" id="2020626"/>
    <lineage>
        <taxon>Bacteria</taxon>
        <taxon>Bacteria division WOR-3</taxon>
    </lineage>
</organism>
<dbReference type="EMBL" id="NMUJ01000010">
    <property type="protein sequence ID" value="OYV03325.1"/>
    <property type="molecule type" value="Genomic_DNA"/>
</dbReference>
<dbReference type="SUPFAM" id="SSF49464">
    <property type="entry name" value="Carboxypeptidase regulatory domain-like"/>
    <property type="match status" value="1"/>
</dbReference>
<accession>A0A257LUI0</accession>
<name>A0A257LUI0_UNCW3</name>
<keyword evidence="1" id="KW-0472">Membrane</keyword>
<dbReference type="Gene3D" id="2.60.40.1120">
    <property type="entry name" value="Carboxypeptidase-like, regulatory domain"/>
    <property type="match status" value="1"/>
</dbReference>
<feature type="transmembrane region" description="Helical" evidence="1">
    <location>
        <begin position="30"/>
        <end position="51"/>
    </location>
</feature>
<dbReference type="AlphaFoldDB" id="A0A257LUI0"/>
<protein>
    <recommendedName>
        <fullName evidence="4">PEGA domain-containing protein</fullName>
    </recommendedName>
</protein>
<evidence type="ECO:0000313" key="3">
    <source>
        <dbReference type="Proteomes" id="UP000216312"/>
    </source>
</evidence>
<keyword evidence="1" id="KW-1133">Transmembrane helix</keyword>
<sequence>MQVAVDYRVSTVRDLNICTGLLLGYKYTDYYVGLFVPYRISLLTVGLALYYSYRRAFLYEVSTELAHSKLKCGIGVRGIRYEGLLPYSIFSMGKWSAMCGCNVKGSPPYWVITLSWTNPLTKPPSPKPKELARSIIWGRVVNKLGVPIPGIKVVLKYAHMFVITSNDGYYQFEVLPGEYVIEVKIRDNVVDSAFVEVPSDTSIKVDFQIEIKASHLCRFRIYDGRDNTPLDSVHITVDSVEYLATHEITLGLPVGTYIAIFKRHGYYPYYLSFRVQKVDTNYIDVFMIPED</sequence>
<comment type="caution">
    <text evidence="2">The sequence shown here is derived from an EMBL/GenBank/DDBJ whole genome shotgun (WGS) entry which is preliminary data.</text>
</comment>
<evidence type="ECO:0000313" key="2">
    <source>
        <dbReference type="EMBL" id="OYV03325.1"/>
    </source>
</evidence>
<dbReference type="InterPro" id="IPR008969">
    <property type="entry name" value="CarboxyPept-like_regulatory"/>
</dbReference>
<reference evidence="3" key="1">
    <citation type="submission" date="2017-07" db="EMBL/GenBank/DDBJ databases">
        <title>Novel pathways for hydrocarbon cycling and metabolic interdependencies in hydrothermal sediment communities.</title>
        <authorList>
            <person name="Dombrowski N."/>
            <person name="Seitz K."/>
            <person name="Teske A."/>
            <person name="Baker B."/>
        </authorList>
    </citation>
    <scope>NUCLEOTIDE SEQUENCE [LARGE SCALE GENOMIC DNA]</scope>
</reference>
<keyword evidence="1" id="KW-0812">Transmembrane</keyword>
<evidence type="ECO:0000256" key="1">
    <source>
        <dbReference type="SAM" id="Phobius"/>
    </source>
</evidence>
<evidence type="ECO:0008006" key="4">
    <source>
        <dbReference type="Google" id="ProtNLM"/>
    </source>
</evidence>
<proteinExistence type="predicted"/>
<dbReference type="Proteomes" id="UP000216312">
    <property type="component" value="Unassembled WGS sequence"/>
</dbReference>
<gene>
    <name evidence="2" type="ORF">CGW93_01535</name>
</gene>